<proteinExistence type="predicted"/>
<dbReference type="SUPFAM" id="SSF53756">
    <property type="entry name" value="UDP-Glycosyltransferase/glycogen phosphorylase"/>
    <property type="match status" value="1"/>
</dbReference>
<comment type="caution">
    <text evidence="3">The sequence shown here is derived from an EMBL/GenBank/DDBJ whole genome shotgun (WGS) entry which is preliminary data.</text>
</comment>
<keyword evidence="2 3" id="KW-0808">Transferase</keyword>
<dbReference type="GO" id="GO:0005829">
    <property type="term" value="C:cytosol"/>
    <property type="evidence" value="ECO:0007669"/>
    <property type="project" value="TreeGrafter"/>
</dbReference>
<dbReference type="Pfam" id="PF01075">
    <property type="entry name" value="Glyco_transf_9"/>
    <property type="match status" value="1"/>
</dbReference>
<dbReference type="GO" id="GO:0009244">
    <property type="term" value="P:lipopolysaccharide core region biosynthetic process"/>
    <property type="evidence" value="ECO:0007669"/>
    <property type="project" value="TreeGrafter"/>
</dbReference>
<dbReference type="EMBL" id="LYDR01000062">
    <property type="protein sequence ID" value="ODA32964.1"/>
    <property type="molecule type" value="Genomic_DNA"/>
</dbReference>
<dbReference type="Gene3D" id="3.40.50.2000">
    <property type="entry name" value="Glycogen Phosphorylase B"/>
    <property type="match status" value="1"/>
</dbReference>
<protein>
    <submittedName>
        <fullName evidence="3">ADP-heptose--LPS heptosyltransferase</fullName>
    </submittedName>
</protein>
<evidence type="ECO:0000256" key="1">
    <source>
        <dbReference type="ARBA" id="ARBA00022676"/>
    </source>
</evidence>
<dbReference type="GO" id="GO:0008713">
    <property type="term" value="F:ADP-heptose-lipopolysaccharide heptosyltransferase activity"/>
    <property type="evidence" value="ECO:0007669"/>
    <property type="project" value="TreeGrafter"/>
</dbReference>
<dbReference type="InterPro" id="IPR002201">
    <property type="entry name" value="Glyco_trans_9"/>
</dbReference>
<dbReference type="STRING" id="1841610.A6X21_19040"/>
<sequence length="329" mass="37103">MPSSPQRLLLRCRLSPGDIVMMTAAVRDLHRAHPGRFLTAVDTSASSLWEHNPWVSIFNEADPDVRVIDMHYPLINSSNTAPYHFIHGYAQFLEQQLDLKIPLSVFKGDIHLSPLEKSWMSQVEETGYRGPFWILMAGGKFDFTAKWWNPEFYQKVVDHFHGRIQFVQCGESGHWHPPLRGVINLIGKTDVRQFVRLMHHADGVVCPVTFAMHLAAAVETKPGRPKNRAAVVIAGGREPSHWEAYPHHQFLHTNGALPCCDQGGCWKSRCQPVGDGDSKDQSLCLRPVKVNEKLQIAQCMHMISPQDVIRAIERYYEGGSLQPMVASVA</sequence>
<keyword evidence="4" id="KW-1185">Reference proteome</keyword>
<evidence type="ECO:0000256" key="2">
    <source>
        <dbReference type="ARBA" id="ARBA00022679"/>
    </source>
</evidence>
<evidence type="ECO:0000313" key="3">
    <source>
        <dbReference type="EMBL" id="ODA32964.1"/>
    </source>
</evidence>
<dbReference type="RefSeq" id="WP_068846992.1">
    <property type="nucleotide sequence ID" value="NZ_LYDR01000062.1"/>
</dbReference>
<dbReference type="PANTHER" id="PTHR30160">
    <property type="entry name" value="TETRAACYLDISACCHARIDE 4'-KINASE-RELATED"/>
    <property type="match status" value="1"/>
</dbReference>
<name>A0A1C3EIA1_9PLAN</name>
<gene>
    <name evidence="3" type="ORF">A6X21_19040</name>
</gene>
<reference evidence="3 4" key="1">
    <citation type="submission" date="2016-05" db="EMBL/GenBank/DDBJ databases">
        <title>Genomic and physiological characterization of Planctopirus sp. isolated from fresh water lake.</title>
        <authorList>
            <person name="Subhash Y."/>
            <person name="Ramana C."/>
        </authorList>
    </citation>
    <scope>NUCLEOTIDE SEQUENCE [LARGE SCALE GENOMIC DNA]</scope>
    <source>
        <strain evidence="3 4">JC280</strain>
    </source>
</reference>
<dbReference type="InterPro" id="IPR051199">
    <property type="entry name" value="LPS_LOS_Heptosyltrfase"/>
</dbReference>
<dbReference type="OrthoDB" id="9781892at2"/>
<accession>A0A1C3EIA1</accession>
<evidence type="ECO:0000313" key="4">
    <source>
        <dbReference type="Proteomes" id="UP000094828"/>
    </source>
</evidence>
<dbReference type="Proteomes" id="UP000094828">
    <property type="component" value="Unassembled WGS sequence"/>
</dbReference>
<keyword evidence="1" id="KW-0328">Glycosyltransferase</keyword>
<dbReference type="AlphaFoldDB" id="A0A1C3EIA1"/>
<organism evidence="3 4">
    <name type="scientific">Planctopirus hydrillae</name>
    <dbReference type="NCBI Taxonomy" id="1841610"/>
    <lineage>
        <taxon>Bacteria</taxon>
        <taxon>Pseudomonadati</taxon>
        <taxon>Planctomycetota</taxon>
        <taxon>Planctomycetia</taxon>
        <taxon>Planctomycetales</taxon>
        <taxon>Planctomycetaceae</taxon>
        <taxon>Planctopirus</taxon>
    </lineage>
</organism>